<keyword evidence="2" id="KW-1003">Cell membrane</keyword>
<evidence type="ECO:0000256" key="1">
    <source>
        <dbReference type="ARBA" id="ARBA00004141"/>
    </source>
</evidence>
<evidence type="ECO:0000256" key="10">
    <source>
        <dbReference type="ARBA" id="ARBA00023157"/>
    </source>
</evidence>
<dbReference type="AlphaFoldDB" id="A0AA35T698"/>
<sequence length="336" mass="35400">MAVAVSDRFRADSVGAEGWFRGLAWASVISVFAMVVLGGVVRVTESGLGCGDDWPLCSGRWLPALESKAIIEYSHRVAASFLVGPLIAATFIGAWLRYRRVAWIVWPATAAVALVIVQALLGAAAVVTELSAHTVMTHLAVAELTLACCVLVLVMAYRGGRQAGPQPWAVGKARLFPPLSLVAAGALFVLLLSGSYLTNTASATWACPTWPLCTNDWGGFFPGGKLAMIHMAHRWVALIAGLVVMYALHLGIRNFSTGSGDRQPPLIRLLCISALALFAAQALAGAGVIWSGFGRDVELRALHLALASGMWAIVAALAVLSYSKDPGQPRASGRNG</sequence>
<protein>
    <submittedName>
        <fullName evidence="13">Heme A synthase</fullName>
    </submittedName>
</protein>
<comment type="pathway">
    <text evidence="11">Porphyrin-containing compound metabolism.</text>
</comment>
<dbReference type="GO" id="GO:0016020">
    <property type="term" value="C:membrane"/>
    <property type="evidence" value="ECO:0007669"/>
    <property type="project" value="UniProtKB-SubCell"/>
</dbReference>
<dbReference type="GO" id="GO:0016491">
    <property type="term" value="F:oxidoreductase activity"/>
    <property type="evidence" value="ECO:0007669"/>
    <property type="project" value="UniProtKB-KW"/>
</dbReference>
<evidence type="ECO:0000256" key="6">
    <source>
        <dbReference type="ARBA" id="ARBA00023002"/>
    </source>
</evidence>
<evidence type="ECO:0000256" key="3">
    <source>
        <dbReference type="ARBA" id="ARBA00022692"/>
    </source>
</evidence>
<evidence type="ECO:0000256" key="8">
    <source>
        <dbReference type="ARBA" id="ARBA00023133"/>
    </source>
</evidence>
<dbReference type="GO" id="GO:0006784">
    <property type="term" value="P:heme A biosynthetic process"/>
    <property type="evidence" value="ECO:0007669"/>
    <property type="project" value="InterPro"/>
</dbReference>
<feature type="transmembrane region" description="Helical" evidence="12">
    <location>
        <begin position="235"/>
        <end position="255"/>
    </location>
</feature>
<keyword evidence="14" id="KW-1185">Reference proteome</keyword>
<evidence type="ECO:0000313" key="13">
    <source>
        <dbReference type="EMBL" id="CAI8042064.1"/>
    </source>
</evidence>
<dbReference type="PANTHER" id="PTHR35457">
    <property type="entry name" value="HEME A SYNTHASE"/>
    <property type="match status" value="1"/>
</dbReference>
<evidence type="ECO:0000256" key="2">
    <source>
        <dbReference type="ARBA" id="ARBA00022475"/>
    </source>
</evidence>
<dbReference type="EMBL" id="CASHTH010003235">
    <property type="protein sequence ID" value="CAI8042064.1"/>
    <property type="molecule type" value="Genomic_DNA"/>
</dbReference>
<evidence type="ECO:0000256" key="11">
    <source>
        <dbReference type="ARBA" id="ARBA00023444"/>
    </source>
</evidence>
<evidence type="ECO:0000313" key="14">
    <source>
        <dbReference type="Proteomes" id="UP001174909"/>
    </source>
</evidence>
<name>A0AA35T698_GEOBA</name>
<dbReference type="PANTHER" id="PTHR35457:SF1">
    <property type="entry name" value="HEME A SYNTHASE"/>
    <property type="match status" value="1"/>
</dbReference>
<keyword evidence="4" id="KW-0479">Metal-binding</keyword>
<dbReference type="Proteomes" id="UP001174909">
    <property type="component" value="Unassembled WGS sequence"/>
</dbReference>
<feature type="transmembrane region" description="Helical" evidence="12">
    <location>
        <begin position="103"/>
        <end position="127"/>
    </location>
</feature>
<evidence type="ECO:0000256" key="12">
    <source>
        <dbReference type="SAM" id="Phobius"/>
    </source>
</evidence>
<dbReference type="GO" id="GO:0046872">
    <property type="term" value="F:metal ion binding"/>
    <property type="evidence" value="ECO:0007669"/>
    <property type="project" value="UniProtKB-KW"/>
</dbReference>
<proteinExistence type="predicted"/>
<dbReference type="Pfam" id="PF02628">
    <property type="entry name" value="COX15-CtaA"/>
    <property type="match status" value="1"/>
</dbReference>
<evidence type="ECO:0000256" key="4">
    <source>
        <dbReference type="ARBA" id="ARBA00022723"/>
    </source>
</evidence>
<organism evidence="13 14">
    <name type="scientific">Geodia barretti</name>
    <name type="common">Barrett's horny sponge</name>
    <dbReference type="NCBI Taxonomy" id="519541"/>
    <lineage>
        <taxon>Eukaryota</taxon>
        <taxon>Metazoa</taxon>
        <taxon>Porifera</taxon>
        <taxon>Demospongiae</taxon>
        <taxon>Heteroscleromorpha</taxon>
        <taxon>Tetractinellida</taxon>
        <taxon>Astrophorina</taxon>
        <taxon>Geodiidae</taxon>
        <taxon>Geodia</taxon>
    </lineage>
</organism>
<keyword evidence="6" id="KW-0560">Oxidoreductase</keyword>
<comment type="subcellular location">
    <subcellularLocation>
        <location evidence="1">Membrane</location>
        <topology evidence="1">Multi-pass membrane protein</topology>
    </subcellularLocation>
</comment>
<dbReference type="InterPro" id="IPR003780">
    <property type="entry name" value="COX15/CtaA_fam"/>
</dbReference>
<feature type="transmembrane region" description="Helical" evidence="12">
    <location>
        <begin position="77"/>
        <end position="96"/>
    </location>
</feature>
<evidence type="ECO:0000256" key="5">
    <source>
        <dbReference type="ARBA" id="ARBA00022989"/>
    </source>
</evidence>
<evidence type="ECO:0000256" key="9">
    <source>
        <dbReference type="ARBA" id="ARBA00023136"/>
    </source>
</evidence>
<dbReference type="InterPro" id="IPR050450">
    <property type="entry name" value="COX15/CtaA_HemeA_synthase"/>
</dbReference>
<keyword evidence="9 12" id="KW-0472">Membrane</keyword>
<feature type="transmembrane region" description="Helical" evidence="12">
    <location>
        <begin position="267"/>
        <end position="290"/>
    </location>
</feature>
<keyword evidence="8" id="KW-0350">Heme biosynthesis</keyword>
<feature type="transmembrane region" description="Helical" evidence="12">
    <location>
        <begin position="139"/>
        <end position="157"/>
    </location>
</feature>
<feature type="transmembrane region" description="Helical" evidence="12">
    <location>
        <begin position="302"/>
        <end position="322"/>
    </location>
</feature>
<keyword evidence="5 12" id="KW-1133">Transmembrane helix</keyword>
<comment type="caution">
    <text evidence="13">The sequence shown here is derived from an EMBL/GenBank/DDBJ whole genome shotgun (WGS) entry which is preliminary data.</text>
</comment>
<feature type="transmembrane region" description="Helical" evidence="12">
    <location>
        <begin position="178"/>
        <end position="197"/>
    </location>
</feature>
<keyword evidence="7" id="KW-0408">Iron</keyword>
<feature type="transmembrane region" description="Helical" evidence="12">
    <location>
        <begin position="20"/>
        <end position="41"/>
    </location>
</feature>
<reference evidence="13" key="1">
    <citation type="submission" date="2023-03" db="EMBL/GenBank/DDBJ databases">
        <authorList>
            <person name="Steffen K."/>
            <person name="Cardenas P."/>
        </authorList>
    </citation>
    <scope>NUCLEOTIDE SEQUENCE</scope>
</reference>
<keyword evidence="3 12" id="KW-0812">Transmembrane</keyword>
<evidence type="ECO:0000256" key="7">
    <source>
        <dbReference type="ARBA" id="ARBA00023004"/>
    </source>
</evidence>
<accession>A0AA35T698</accession>
<gene>
    <name evidence="13" type="ORF">GBAR_LOCUS23364</name>
</gene>
<keyword evidence="10" id="KW-1015">Disulfide bond</keyword>